<dbReference type="RefSeq" id="WP_072987992.1">
    <property type="nucleotide sequence ID" value="NZ_FQZB01000010.1"/>
</dbReference>
<name>A0A1M6LUM0_9CLOT</name>
<gene>
    <name evidence="1" type="ORF">SAMN02745163_02504</name>
</gene>
<protein>
    <submittedName>
        <fullName evidence="1">Uncharacterized protein</fullName>
    </submittedName>
</protein>
<dbReference type="EMBL" id="FQZB01000010">
    <property type="protein sequence ID" value="SHJ74938.1"/>
    <property type="molecule type" value="Genomic_DNA"/>
</dbReference>
<evidence type="ECO:0000313" key="1">
    <source>
        <dbReference type="EMBL" id="SHJ74938.1"/>
    </source>
</evidence>
<organism evidence="1 2">
    <name type="scientific">Clostridium cavendishii DSM 21758</name>
    <dbReference type="NCBI Taxonomy" id="1121302"/>
    <lineage>
        <taxon>Bacteria</taxon>
        <taxon>Bacillati</taxon>
        <taxon>Bacillota</taxon>
        <taxon>Clostridia</taxon>
        <taxon>Eubacteriales</taxon>
        <taxon>Clostridiaceae</taxon>
        <taxon>Clostridium</taxon>
    </lineage>
</organism>
<sequence>MIEQHYDSIEIQEYLEGRDYLLSDSYNWINGENKEIAITSMDAIYQINCMKWLAICLDDLIVESEEVKSKMQPLIIAKMEEFKELFLLAIKKEKDPLKSSYKEKYKAIKKEFKDNLRKL</sequence>
<reference evidence="1 2" key="1">
    <citation type="submission" date="2016-11" db="EMBL/GenBank/DDBJ databases">
        <authorList>
            <person name="Jaros S."/>
            <person name="Januszkiewicz K."/>
            <person name="Wedrychowicz H."/>
        </authorList>
    </citation>
    <scope>NUCLEOTIDE SEQUENCE [LARGE SCALE GENOMIC DNA]</scope>
    <source>
        <strain evidence="1 2">DSM 21758</strain>
    </source>
</reference>
<dbReference type="Proteomes" id="UP000184310">
    <property type="component" value="Unassembled WGS sequence"/>
</dbReference>
<evidence type="ECO:0000313" key="2">
    <source>
        <dbReference type="Proteomes" id="UP000184310"/>
    </source>
</evidence>
<keyword evidence="2" id="KW-1185">Reference proteome</keyword>
<proteinExistence type="predicted"/>
<accession>A0A1M6LUM0</accession>
<dbReference type="AlphaFoldDB" id="A0A1M6LUM0"/>